<dbReference type="AlphaFoldDB" id="A0A3B0N1T7"/>
<dbReference type="EMBL" id="UIVS01000003">
    <property type="protein sequence ID" value="SVP92966.1"/>
    <property type="molecule type" value="Genomic_DNA"/>
</dbReference>
<dbReference type="InterPro" id="IPR036869">
    <property type="entry name" value="J_dom_sf"/>
</dbReference>
<evidence type="ECO:0000313" key="4">
    <source>
        <dbReference type="EMBL" id="SVP93770.1"/>
    </source>
</evidence>
<reference evidence="4" key="1">
    <citation type="submission" date="2018-07" db="EMBL/GenBank/DDBJ databases">
        <authorList>
            <person name="Quirk P.G."/>
            <person name="Krulwich T.A."/>
        </authorList>
    </citation>
    <scope>NUCLEOTIDE SEQUENCE</scope>
    <source>
        <strain evidence="4">Anand</strain>
    </source>
</reference>
<evidence type="ECO:0000259" key="2">
    <source>
        <dbReference type="PROSITE" id="PS50076"/>
    </source>
</evidence>
<proteinExistence type="predicted"/>
<accession>A0A3B0N1T7</accession>
<dbReference type="SUPFAM" id="SSF46565">
    <property type="entry name" value="Chaperone J-domain"/>
    <property type="match status" value="1"/>
</dbReference>
<feature type="region of interest" description="Disordered" evidence="1">
    <location>
        <begin position="40"/>
        <end position="75"/>
    </location>
</feature>
<evidence type="ECO:0000313" key="3">
    <source>
        <dbReference type="EMBL" id="SVP92966.1"/>
    </source>
</evidence>
<feature type="domain" description="J" evidence="2">
    <location>
        <begin position="9"/>
        <end position="105"/>
    </location>
</feature>
<dbReference type="VEuPathDB" id="PiroplasmaDB:TA18710"/>
<evidence type="ECO:0000256" key="1">
    <source>
        <dbReference type="SAM" id="MobiDB-lite"/>
    </source>
</evidence>
<dbReference type="Gene3D" id="1.10.287.110">
    <property type="entry name" value="DnaJ domain"/>
    <property type="match status" value="1"/>
</dbReference>
<dbReference type="PANTHER" id="PTHR24074">
    <property type="entry name" value="CO-CHAPERONE PROTEIN DJLA"/>
    <property type="match status" value="1"/>
</dbReference>
<dbReference type="PRINTS" id="PR00625">
    <property type="entry name" value="JDOMAIN"/>
</dbReference>
<protein>
    <submittedName>
        <fullName evidence="4">DnaJ protein, putative</fullName>
    </submittedName>
</protein>
<sequence>MNLEFDNFDYYDTLNVTPNSSQDEIKSSYRKLIRLWHPDKHSIGSESDPPNYGSDNNHQTHRDTQSISKDVQSLSKKRDSAFTKIQKAYSVLSDPILRSHYGRFTTNSYFIYF</sequence>
<dbReference type="PROSITE" id="PS50076">
    <property type="entry name" value="DNAJ_2"/>
    <property type="match status" value="1"/>
</dbReference>
<dbReference type="EMBL" id="UIVT01000003">
    <property type="protein sequence ID" value="SVP93770.1"/>
    <property type="molecule type" value="Genomic_DNA"/>
</dbReference>
<dbReference type="InterPro" id="IPR050817">
    <property type="entry name" value="DjlA_DnaK_co-chaperone"/>
</dbReference>
<feature type="compositionally biased region" description="Polar residues" evidence="1">
    <location>
        <begin position="65"/>
        <end position="74"/>
    </location>
</feature>
<dbReference type="InterPro" id="IPR001623">
    <property type="entry name" value="DnaJ_domain"/>
</dbReference>
<dbReference type="CDD" id="cd06257">
    <property type="entry name" value="DnaJ"/>
    <property type="match status" value="1"/>
</dbReference>
<dbReference type="Pfam" id="PF00226">
    <property type="entry name" value="DnaJ"/>
    <property type="match status" value="1"/>
</dbReference>
<organism evidence="4">
    <name type="scientific">Theileria annulata</name>
    <dbReference type="NCBI Taxonomy" id="5874"/>
    <lineage>
        <taxon>Eukaryota</taxon>
        <taxon>Sar</taxon>
        <taxon>Alveolata</taxon>
        <taxon>Apicomplexa</taxon>
        <taxon>Aconoidasida</taxon>
        <taxon>Piroplasmida</taxon>
        <taxon>Theileriidae</taxon>
        <taxon>Theileria</taxon>
    </lineage>
</organism>
<gene>
    <name evidence="4" type="ORF">TAT_000276400</name>
    <name evidence="3" type="ORF">TAV_000276500</name>
</gene>
<dbReference type="SMART" id="SM00271">
    <property type="entry name" value="DnaJ"/>
    <property type="match status" value="1"/>
</dbReference>
<dbReference type="InterPro" id="IPR018253">
    <property type="entry name" value="DnaJ_domain_CS"/>
</dbReference>
<dbReference type="PROSITE" id="PS00636">
    <property type="entry name" value="DNAJ_1"/>
    <property type="match status" value="1"/>
</dbReference>
<name>A0A3B0N1T7_THEAN</name>